<sequence>YPNVCLNWCYYVYCTSNPWIVTVDRKANLRSQSDCKSPNRCSATKSQTGWPKEPNTGWSCDEQPKNTNSEGGAAAATRCMPAGENSGEGATWAGFISQFPSLSRNE</sequence>
<keyword evidence="4" id="KW-1185">Reference proteome</keyword>
<comment type="caution">
    <text evidence="3">The sequence shown here is derived from an EMBL/GenBank/DDBJ whole genome shotgun (WGS) entry which is preliminary data.</text>
</comment>
<evidence type="ECO:0000259" key="2">
    <source>
        <dbReference type="Pfam" id="PF14040"/>
    </source>
</evidence>
<dbReference type="Pfam" id="PF14040">
    <property type="entry name" value="DNase_NucA_NucB"/>
    <property type="match status" value="1"/>
</dbReference>
<feature type="compositionally biased region" description="Polar residues" evidence="1">
    <location>
        <begin position="38"/>
        <end position="49"/>
    </location>
</feature>
<dbReference type="EMBL" id="MU151265">
    <property type="protein sequence ID" value="KAF9446052.1"/>
    <property type="molecule type" value="Genomic_DNA"/>
</dbReference>
<dbReference type="OrthoDB" id="3043328at2759"/>
<name>A0A9P5X9U6_9AGAR</name>
<dbReference type="Proteomes" id="UP000807342">
    <property type="component" value="Unassembled WGS sequence"/>
</dbReference>
<dbReference type="AlphaFoldDB" id="A0A9P5X9U6"/>
<feature type="region of interest" description="Disordered" evidence="1">
    <location>
        <begin position="38"/>
        <end position="80"/>
    </location>
</feature>
<evidence type="ECO:0000256" key="1">
    <source>
        <dbReference type="SAM" id="MobiDB-lite"/>
    </source>
</evidence>
<feature type="domain" description="Deoxyribonuclease NucA/NucB" evidence="2">
    <location>
        <begin position="9"/>
        <end position="96"/>
    </location>
</feature>
<protein>
    <recommendedName>
        <fullName evidence="2">Deoxyribonuclease NucA/NucB domain-containing protein</fullName>
    </recommendedName>
</protein>
<accession>A0A9P5X9U6</accession>
<evidence type="ECO:0000313" key="3">
    <source>
        <dbReference type="EMBL" id="KAF9446052.1"/>
    </source>
</evidence>
<reference evidence="3" key="1">
    <citation type="submission" date="2020-11" db="EMBL/GenBank/DDBJ databases">
        <authorList>
            <consortium name="DOE Joint Genome Institute"/>
            <person name="Ahrendt S."/>
            <person name="Riley R."/>
            <person name="Andreopoulos W."/>
            <person name="Labutti K."/>
            <person name="Pangilinan J."/>
            <person name="Ruiz-Duenas F.J."/>
            <person name="Barrasa J.M."/>
            <person name="Sanchez-Garcia M."/>
            <person name="Camarero S."/>
            <person name="Miyauchi S."/>
            <person name="Serrano A."/>
            <person name="Linde D."/>
            <person name="Babiker R."/>
            <person name="Drula E."/>
            <person name="Ayuso-Fernandez I."/>
            <person name="Pacheco R."/>
            <person name="Padilla G."/>
            <person name="Ferreira P."/>
            <person name="Barriuso J."/>
            <person name="Kellner H."/>
            <person name="Castanera R."/>
            <person name="Alfaro M."/>
            <person name="Ramirez L."/>
            <person name="Pisabarro A.G."/>
            <person name="Kuo A."/>
            <person name="Tritt A."/>
            <person name="Lipzen A."/>
            <person name="He G."/>
            <person name="Yan M."/>
            <person name="Ng V."/>
            <person name="Cullen D."/>
            <person name="Martin F."/>
            <person name="Rosso M.-N."/>
            <person name="Henrissat B."/>
            <person name="Hibbett D."/>
            <person name="Martinez A.T."/>
            <person name="Grigoriev I.V."/>
        </authorList>
    </citation>
    <scope>NUCLEOTIDE SEQUENCE</scope>
    <source>
        <strain evidence="3">MF-IS2</strain>
    </source>
</reference>
<feature type="non-terminal residue" evidence="3">
    <location>
        <position position="1"/>
    </location>
</feature>
<gene>
    <name evidence="3" type="ORF">P691DRAFT_674372</name>
</gene>
<proteinExistence type="predicted"/>
<organism evidence="3 4">
    <name type="scientific">Macrolepiota fuliginosa MF-IS2</name>
    <dbReference type="NCBI Taxonomy" id="1400762"/>
    <lineage>
        <taxon>Eukaryota</taxon>
        <taxon>Fungi</taxon>
        <taxon>Dikarya</taxon>
        <taxon>Basidiomycota</taxon>
        <taxon>Agaricomycotina</taxon>
        <taxon>Agaricomycetes</taxon>
        <taxon>Agaricomycetidae</taxon>
        <taxon>Agaricales</taxon>
        <taxon>Agaricineae</taxon>
        <taxon>Agaricaceae</taxon>
        <taxon>Macrolepiota</taxon>
    </lineage>
</organism>
<evidence type="ECO:0000313" key="4">
    <source>
        <dbReference type="Proteomes" id="UP000807342"/>
    </source>
</evidence>
<dbReference type="InterPro" id="IPR029476">
    <property type="entry name" value="DNase_NucA_NucB"/>
</dbReference>